<feature type="domain" description="NodB homology" evidence="23">
    <location>
        <begin position="136"/>
        <end position="330"/>
    </location>
</feature>
<reference evidence="24" key="1">
    <citation type="submission" date="2023-03" db="EMBL/GenBank/DDBJ databases">
        <title>Massive genome expansion in bonnet fungi (Mycena s.s.) driven by repeated elements and novel gene families across ecological guilds.</title>
        <authorList>
            <consortium name="Lawrence Berkeley National Laboratory"/>
            <person name="Harder C.B."/>
            <person name="Miyauchi S."/>
            <person name="Viragh M."/>
            <person name="Kuo A."/>
            <person name="Thoen E."/>
            <person name="Andreopoulos B."/>
            <person name="Lu D."/>
            <person name="Skrede I."/>
            <person name="Drula E."/>
            <person name="Henrissat B."/>
            <person name="Morin E."/>
            <person name="Kohler A."/>
            <person name="Barry K."/>
            <person name="LaButti K."/>
            <person name="Morin E."/>
            <person name="Salamov A."/>
            <person name="Lipzen A."/>
            <person name="Mereny Z."/>
            <person name="Hegedus B."/>
            <person name="Baldrian P."/>
            <person name="Stursova M."/>
            <person name="Weitz H."/>
            <person name="Taylor A."/>
            <person name="Grigoriev I.V."/>
            <person name="Nagy L.G."/>
            <person name="Martin F."/>
            <person name="Kauserud H."/>
        </authorList>
    </citation>
    <scope>NUCLEOTIDE SEQUENCE</scope>
    <source>
        <strain evidence="24">9284</strain>
    </source>
</reference>
<keyword evidence="8" id="KW-0336">GPI-anchor</keyword>
<evidence type="ECO:0000256" key="18">
    <source>
        <dbReference type="ARBA" id="ARBA00023316"/>
    </source>
</evidence>
<dbReference type="GO" id="GO:0071555">
    <property type="term" value="P:cell wall organization"/>
    <property type="evidence" value="ECO:0007669"/>
    <property type="project" value="UniProtKB-KW"/>
</dbReference>
<dbReference type="GO" id="GO:0000272">
    <property type="term" value="P:polysaccharide catabolic process"/>
    <property type="evidence" value="ECO:0007669"/>
    <property type="project" value="UniProtKB-KW"/>
</dbReference>
<evidence type="ECO:0000256" key="11">
    <source>
        <dbReference type="ARBA" id="ARBA00022801"/>
    </source>
</evidence>
<dbReference type="GO" id="GO:0046872">
    <property type="term" value="F:metal ion binding"/>
    <property type="evidence" value="ECO:0007669"/>
    <property type="project" value="UniProtKB-KW"/>
</dbReference>
<dbReference type="EMBL" id="JARKIF010000013">
    <property type="protein sequence ID" value="KAJ7624652.1"/>
    <property type="molecule type" value="Genomic_DNA"/>
</dbReference>
<keyword evidence="12" id="KW-0146">Chitin degradation</keyword>
<dbReference type="Gene3D" id="3.20.20.370">
    <property type="entry name" value="Glycoside hydrolase/deacetylase"/>
    <property type="match status" value="1"/>
</dbReference>
<evidence type="ECO:0000256" key="8">
    <source>
        <dbReference type="ARBA" id="ARBA00022622"/>
    </source>
</evidence>
<evidence type="ECO:0000256" key="2">
    <source>
        <dbReference type="ARBA" id="ARBA00004191"/>
    </source>
</evidence>
<keyword evidence="9" id="KW-0479">Metal-binding</keyword>
<evidence type="ECO:0000256" key="7">
    <source>
        <dbReference type="ARBA" id="ARBA00022525"/>
    </source>
</evidence>
<keyword evidence="13" id="KW-0472">Membrane</keyword>
<comment type="cofactor">
    <cofactor evidence="1">
        <name>Co(2+)</name>
        <dbReference type="ChEBI" id="CHEBI:48828"/>
    </cofactor>
</comment>
<evidence type="ECO:0000256" key="6">
    <source>
        <dbReference type="ARBA" id="ARBA00022512"/>
    </source>
</evidence>
<dbReference type="Pfam" id="PF01522">
    <property type="entry name" value="Polysacc_deac_1"/>
    <property type="match status" value="1"/>
</dbReference>
<evidence type="ECO:0000313" key="24">
    <source>
        <dbReference type="EMBL" id="KAJ7624652.1"/>
    </source>
</evidence>
<comment type="subcellular location">
    <subcellularLocation>
        <location evidence="3">Cell membrane</location>
        <topology evidence="3">Lipid-anchor</topology>
        <topology evidence="3">GPI-anchor</topology>
    </subcellularLocation>
    <subcellularLocation>
        <location evidence="2">Secreted</location>
        <location evidence="2">Cell wall</location>
    </subcellularLocation>
</comment>
<evidence type="ECO:0000256" key="21">
    <source>
        <dbReference type="ARBA" id="ARBA00048494"/>
    </source>
</evidence>
<proteinExistence type="inferred from homology"/>
<evidence type="ECO:0000256" key="1">
    <source>
        <dbReference type="ARBA" id="ARBA00001941"/>
    </source>
</evidence>
<dbReference type="SUPFAM" id="SSF88713">
    <property type="entry name" value="Glycoside hydrolase/deacetylase"/>
    <property type="match status" value="1"/>
</dbReference>
<keyword evidence="11" id="KW-0378">Hydrolase</keyword>
<dbReference type="GO" id="GO:0004099">
    <property type="term" value="F:chitin deacetylase activity"/>
    <property type="evidence" value="ECO:0007669"/>
    <property type="project" value="UniProtKB-EC"/>
</dbReference>
<name>A0AAD7FK76_9AGAR</name>
<dbReference type="InterPro" id="IPR011330">
    <property type="entry name" value="Glyco_hydro/deAcase_b/a-brl"/>
</dbReference>
<dbReference type="InterPro" id="IPR002509">
    <property type="entry name" value="NODB_dom"/>
</dbReference>
<keyword evidence="16" id="KW-0170">Cobalt</keyword>
<dbReference type="GO" id="GO:0009272">
    <property type="term" value="P:fungal-type cell wall biogenesis"/>
    <property type="evidence" value="ECO:0007669"/>
    <property type="project" value="UniProtKB-ARBA"/>
</dbReference>
<keyword evidence="25" id="KW-1185">Reference proteome</keyword>
<keyword evidence="15" id="KW-0119">Carbohydrate metabolism</keyword>
<protein>
    <recommendedName>
        <fullName evidence="20">chitin deacetylase</fullName>
        <ecNumber evidence="20">3.5.1.41</ecNumber>
    </recommendedName>
</protein>
<organism evidence="24 25">
    <name type="scientific">Roridomyces roridus</name>
    <dbReference type="NCBI Taxonomy" id="1738132"/>
    <lineage>
        <taxon>Eukaryota</taxon>
        <taxon>Fungi</taxon>
        <taxon>Dikarya</taxon>
        <taxon>Basidiomycota</taxon>
        <taxon>Agaricomycotina</taxon>
        <taxon>Agaricomycetes</taxon>
        <taxon>Agaricomycetidae</taxon>
        <taxon>Agaricales</taxon>
        <taxon>Marasmiineae</taxon>
        <taxon>Mycenaceae</taxon>
        <taxon>Roridomyces</taxon>
    </lineage>
</organism>
<comment type="similarity">
    <text evidence="4">Belongs to the polysaccharide deacetylase family.</text>
</comment>
<evidence type="ECO:0000256" key="5">
    <source>
        <dbReference type="ARBA" id="ARBA00022475"/>
    </source>
</evidence>
<gene>
    <name evidence="24" type="ORF">FB45DRAFT_1086489</name>
</gene>
<comment type="catalytic activity">
    <reaction evidence="21">
        <text>[(1-&gt;4)-N-acetyl-beta-D-glucosaminyl](n) + n H2O = chitosan + n acetate</text>
        <dbReference type="Rhea" id="RHEA:10464"/>
        <dbReference type="Rhea" id="RHEA-COMP:9593"/>
        <dbReference type="Rhea" id="RHEA-COMP:9597"/>
        <dbReference type="ChEBI" id="CHEBI:15377"/>
        <dbReference type="ChEBI" id="CHEBI:17029"/>
        <dbReference type="ChEBI" id="CHEBI:30089"/>
        <dbReference type="ChEBI" id="CHEBI:57704"/>
        <dbReference type="EC" id="3.5.1.41"/>
    </reaction>
    <physiologicalReaction direction="left-to-right" evidence="21">
        <dbReference type="Rhea" id="RHEA:10465"/>
    </physiologicalReaction>
</comment>
<evidence type="ECO:0000256" key="13">
    <source>
        <dbReference type="ARBA" id="ARBA00023136"/>
    </source>
</evidence>
<evidence type="ECO:0000313" key="25">
    <source>
        <dbReference type="Proteomes" id="UP001221142"/>
    </source>
</evidence>
<dbReference type="GO" id="GO:0006032">
    <property type="term" value="P:chitin catabolic process"/>
    <property type="evidence" value="ECO:0007669"/>
    <property type="project" value="UniProtKB-KW"/>
</dbReference>
<keyword evidence="17" id="KW-0449">Lipoprotein</keyword>
<dbReference type="InterPro" id="IPR050248">
    <property type="entry name" value="Polysacc_deacetylase_ArnD"/>
</dbReference>
<evidence type="ECO:0000256" key="10">
    <source>
        <dbReference type="ARBA" id="ARBA00022729"/>
    </source>
</evidence>
<evidence type="ECO:0000256" key="19">
    <source>
        <dbReference type="ARBA" id="ARBA00023326"/>
    </source>
</evidence>
<keyword evidence="7" id="KW-0964">Secreted</keyword>
<dbReference type="PANTHER" id="PTHR10587">
    <property type="entry name" value="GLYCOSYL TRANSFERASE-RELATED"/>
    <property type="match status" value="1"/>
</dbReference>
<dbReference type="CDD" id="cd10952">
    <property type="entry name" value="CE4_MrCDA_like"/>
    <property type="match status" value="1"/>
</dbReference>
<evidence type="ECO:0000256" key="16">
    <source>
        <dbReference type="ARBA" id="ARBA00023285"/>
    </source>
</evidence>
<dbReference type="PROSITE" id="PS51677">
    <property type="entry name" value="NODB"/>
    <property type="match status" value="1"/>
</dbReference>
<dbReference type="PANTHER" id="PTHR10587:SF98">
    <property type="entry name" value="CHITIN DEACETYLASE"/>
    <property type="match status" value="1"/>
</dbReference>
<feature type="chain" id="PRO_5042045023" description="chitin deacetylase" evidence="22">
    <location>
        <begin position="25"/>
        <end position="361"/>
    </location>
</feature>
<comment type="caution">
    <text evidence="24">The sequence shown here is derived from an EMBL/GenBank/DDBJ whole genome shotgun (WGS) entry which is preliminary data.</text>
</comment>
<dbReference type="AlphaFoldDB" id="A0AAD7FK76"/>
<evidence type="ECO:0000256" key="9">
    <source>
        <dbReference type="ARBA" id="ARBA00022723"/>
    </source>
</evidence>
<keyword evidence="10 22" id="KW-0732">Signal</keyword>
<evidence type="ECO:0000256" key="4">
    <source>
        <dbReference type="ARBA" id="ARBA00010973"/>
    </source>
</evidence>
<dbReference type="FunFam" id="3.20.20.370:FF:000004">
    <property type="entry name" value="Related to Chitin deacetylase"/>
    <property type="match status" value="1"/>
</dbReference>
<evidence type="ECO:0000256" key="15">
    <source>
        <dbReference type="ARBA" id="ARBA00023277"/>
    </source>
</evidence>
<keyword evidence="18" id="KW-0961">Cell wall biogenesis/degradation</keyword>
<evidence type="ECO:0000256" key="22">
    <source>
        <dbReference type="SAM" id="SignalP"/>
    </source>
</evidence>
<evidence type="ECO:0000259" key="23">
    <source>
        <dbReference type="PROSITE" id="PS51677"/>
    </source>
</evidence>
<sequence>MRLEAHTLTALLLSLLLTLGATDASHGVVDPNVECQPYGWSGENTSDFPAIWNPVIKIMDGDDEGHSKYAAFSNAIPPIAAKGSGDFQGNNIDKTMTAYEKANDYSDPDCWWTDTACVTPKLAGLTADIATVPEPNTLGLSYDDGPNCTHNIFYDFLATQNQKATFFYIGSNVMDWPLEAQRGVVDGHQVCVHTWSHSYLTAMSNESVFAELWYTQKAIREITGITPTCWRPPYGDVDDRVRFIAKQMGLGEPCLWEYDSNDWDEGTDGYTPAKVQANYNKLITKAQAGKFNASGAIMLTHELNNFTMQIAMDNHQNLSKVFKLVPIATALNQTNPCEESGKRCRSPIIQESLCGALRKIM</sequence>
<dbReference type="GO" id="GO:0005886">
    <property type="term" value="C:plasma membrane"/>
    <property type="evidence" value="ECO:0007669"/>
    <property type="project" value="UniProtKB-SubCell"/>
</dbReference>
<dbReference type="Proteomes" id="UP001221142">
    <property type="component" value="Unassembled WGS sequence"/>
</dbReference>
<evidence type="ECO:0000256" key="12">
    <source>
        <dbReference type="ARBA" id="ARBA00023024"/>
    </source>
</evidence>
<keyword evidence="19" id="KW-0624">Polysaccharide degradation</keyword>
<dbReference type="EC" id="3.5.1.41" evidence="20"/>
<evidence type="ECO:0000256" key="17">
    <source>
        <dbReference type="ARBA" id="ARBA00023288"/>
    </source>
</evidence>
<keyword evidence="5" id="KW-1003">Cell membrane</keyword>
<accession>A0AAD7FK76</accession>
<keyword evidence="14" id="KW-0325">Glycoprotein</keyword>
<evidence type="ECO:0000256" key="20">
    <source>
        <dbReference type="ARBA" id="ARBA00024056"/>
    </source>
</evidence>
<evidence type="ECO:0000256" key="3">
    <source>
        <dbReference type="ARBA" id="ARBA00004609"/>
    </source>
</evidence>
<dbReference type="GO" id="GO:0098552">
    <property type="term" value="C:side of membrane"/>
    <property type="evidence" value="ECO:0007669"/>
    <property type="project" value="UniProtKB-KW"/>
</dbReference>
<evidence type="ECO:0000256" key="14">
    <source>
        <dbReference type="ARBA" id="ARBA00023180"/>
    </source>
</evidence>
<keyword evidence="6" id="KW-0134">Cell wall</keyword>
<feature type="signal peptide" evidence="22">
    <location>
        <begin position="1"/>
        <end position="24"/>
    </location>
</feature>